<dbReference type="Gene3D" id="3.40.640.10">
    <property type="entry name" value="Type I PLP-dependent aspartate aminotransferase-like (Major domain)"/>
    <property type="match status" value="1"/>
</dbReference>
<dbReference type="InterPro" id="IPR000192">
    <property type="entry name" value="Aminotrans_V_dom"/>
</dbReference>
<dbReference type="InterPro" id="IPR015424">
    <property type="entry name" value="PyrdxlP-dep_Trfase"/>
</dbReference>
<dbReference type="InterPro" id="IPR015422">
    <property type="entry name" value="PyrdxlP-dep_Trfase_small"/>
</dbReference>
<dbReference type="InterPro" id="IPR020578">
    <property type="entry name" value="Aminotrans_V_PyrdxlP_BS"/>
</dbReference>
<keyword evidence="13" id="KW-1185">Reference proteome</keyword>
<dbReference type="Gene3D" id="1.10.260.50">
    <property type="match status" value="1"/>
</dbReference>
<evidence type="ECO:0000256" key="9">
    <source>
        <dbReference type="ARBA" id="ARBA00050776"/>
    </source>
</evidence>
<dbReference type="SUPFAM" id="SSF53383">
    <property type="entry name" value="PLP-dependent transferases"/>
    <property type="match status" value="1"/>
</dbReference>
<reference evidence="12 13" key="1">
    <citation type="submission" date="2020-11" db="EMBL/GenBank/DDBJ databases">
        <title>Draft genome sequencing of a Lachnospiraceae strain isolated from anoxic soil subjected to BSD treatment.</title>
        <authorList>
            <person name="Uek A."/>
            <person name="Tonouchi A."/>
        </authorList>
    </citation>
    <scope>NUCLEOTIDE SEQUENCE [LARGE SCALE GENOMIC DNA]</scope>
    <source>
        <strain evidence="12 13">TB5</strain>
    </source>
</reference>
<evidence type="ECO:0000256" key="5">
    <source>
        <dbReference type="ARBA" id="ARBA00022723"/>
    </source>
</evidence>
<evidence type="ECO:0000256" key="1">
    <source>
        <dbReference type="ARBA" id="ARBA00001933"/>
    </source>
</evidence>
<dbReference type="RefSeq" id="WP_271712821.1">
    <property type="nucleotide sequence ID" value="NZ_AP024169.1"/>
</dbReference>
<evidence type="ECO:0000256" key="3">
    <source>
        <dbReference type="ARBA" id="ARBA00012239"/>
    </source>
</evidence>
<evidence type="ECO:0000256" key="7">
    <source>
        <dbReference type="ARBA" id="ARBA00023004"/>
    </source>
</evidence>
<evidence type="ECO:0000256" key="2">
    <source>
        <dbReference type="ARBA" id="ARBA00006490"/>
    </source>
</evidence>
<dbReference type="InterPro" id="IPR016454">
    <property type="entry name" value="Cysteine_dSase"/>
</dbReference>
<dbReference type="GO" id="GO:0046872">
    <property type="term" value="F:metal ion binding"/>
    <property type="evidence" value="ECO:0007669"/>
    <property type="project" value="UniProtKB-KW"/>
</dbReference>
<dbReference type="PANTHER" id="PTHR11601:SF34">
    <property type="entry name" value="CYSTEINE DESULFURASE"/>
    <property type="match status" value="1"/>
</dbReference>
<evidence type="ECO:0000256" key="8">
    <source>
        <dbReference type="ARBA" id="ARBA00023014"/>
    </source>
</evidence>
<dbReference type="GO" id="GO:0031071">
    <property type="term" value="F:cysteine desulfurase activity"/>
    <property type="evidence" value="ECO:0007669"/>
    <property type="project" value="UniProtKB-EC"/>
</dbReference>
<feature type="domain" description="Aminotransferase class V" evidence="11">
    <location>
        <begin position="4"/>
        <end position="368"/>
    </location>
</feature>
<evidence type="ECO:0000256" key="10">
    <source>
        <dbReference type="RuleBase" id="RU004504"/>
    </source>
</evidence>
<sequence>MEAYLDNAATTQVFDSVKDIMIKTLREDYGNPSSMHSKGMKAEQYIKESKQIIAKNLKVDEKEIIFTSGGTESNNQALIGTAFANKRAGNHIITTRIEHPSVYNPLIYLEDFGFRITYLNVDNKGKIDIEQLKNEITDETILVSVMYVNNEIGAVQEIEQISNIIKEANKNTLFHVDAIQAFGKYLIYPKRLGIDLLSISGHKIHGPKGSGILFVRDKVKVKPILFGGDQQKGLRSGTENVPAIAGLGQAVFEIYNNHEQKINHLYELKQYFIDRMKEIEEVTINGLDDNIKSTAPHIISVSFAGIRSEVLLHALEEKNVYVSAGSACSSNHPSLSGTLIAIGVKKELLDSTIRFSFSVNTTREEIDYAVSALNEIIPLLRKYRRH</sequence>
<dbReference type="PIRSF" id="PIRSF005572">
    <property type="entry name" value="NifS"/>
    <property type="match status" value="1"/>
</dbReference>
<dbReference type="KEGG" id="ahb:bsdtb5_30160"/>
<dbReference type="Proteomes" id="UP000595897">
    <property type="component" value="Chromosome"/>
</dbReference>
<dbReference type="PROSITE" id="PS00595">
    <property type="entry name" value="AA_TRANSFER_CLASS_5"/>
    <property type="match status" value="1"/>
</dbReference>
<dbReference type="Pfam" id="PF00266">
    <property type="entry name" value="Aminotran_5"/>
    <property type="match status" value="1"/>
</dbReference>
<dbReference type="InterPro" id="IPR015421">
    <property type="entry name" value="PyrdxlP-dep_Trfase_major"/>
</dbReference>
<keyword evidence="4" id="KW-0808">Transferase</keyword>
<dbReference type="EC" id="2.8.1.7" evidence="3"/>
<dbReference type="AlphaFoldDB" id="A0A7R7EMR0"/>
<evidence type="ECO:0000313" key="13">
    <source>
        <dbReference type="Proteomes" id="UP000595897"/>
    </source>
</evidence>
<name>A0A7R7EMR0_9FIRM</name>
<keyword evidence="8" id="KW-0411">Iron-sulfur</keyword>
<evidence type="ECO:0000259" key="11">
    <source>
        <dbReference type="Pfam" id="PF00266"/>
    </source>
</evidence>
<dbReference type="PANTHER" id="PTHR11601">
    <property type="entry name" value="CYSTEINE DESULFURYLASE FAMILY MEMBER"/>
    <property type="match status" value="1"/>
</dbReference>
<accession>A0A7R7EMR0</accession>
<comment type="cofactor">
    <cofactor evidence="1 10">
        <name>pyridoxal 5'-phosphate</name>
        <dbReference type="ChEBI" id="CHEBI:597326"/>
    </cofactor>
</comment>
<evidence type="ECO:0000313" key="12">
    <source>
        <dbReference type="EMBL" id="BCN31721.1"/>
    </source>
</evidence>
<dbReference type="EMBL" id="AP024169">
    <property type="protein sequence ID" value="BCN31721.1"/>
    <property type="molecule type" value="Genomic_DNA"/>
</dbReference>
<keyword evidence="7" id="KW-0408">Iron</keyword>
<dbReference type="Gene3D" id="3.90.1150.10">
    <property type="entry name" value="Aspartate Aminotransferase, domain 1"/>
    <property type="match status" value="1"/>
</dbReference>
<evidence type="ECO:0000256" key="6">
    <source>
        <dbReference type="ARBA" id="ARBA00022898"/>
    </source>
</evidence>
<gene>
    <name evidence="12" type="primary">nifS</name>
    <name evidence="12" type="ORF">bsdtb5_30160</name>
</gene>
<keyword evidence="6" id="KW-0663">Pyridoxal phosphate</keyword>
<proteinExistence type="inferred from homology"/>
<comment type="similarity">
    <text evidence="2">Belongs to the class-V pyridoxal-phosphate-dependent aminotransferase family. NifS/IscS subfamily.</text>
</comment>
<protein>
    <recommendedName>
        <fullName evidence="3">cysteine desulfurase</fullName>
        <ecNumber evidence="3">2.8.1.7</ecNumber>
    </recommendedName>
</protein>
<dbReference type="GO" id="GO:0051536">
    <property type="term" value="F:iron-sulfur cluster binding"/>
    <property type="evidence" value="ECO:0007669"/>
    <property type="project" value="UniProtKB-KW"/>
</dbReference>
<evidence type="ECO:0000256" key="4">
    <source>
        <dbReference type="ARBA" id="ARBA00022679"/>
    </source>
</evidence>
<keyword evidence="5" id="KW-0479">Metal-binding</keyword>
<dbReference type="FunFam" id="3.40.640.10:FF:000084">
    <property type="entry name" value="IscS-like cysteine desulfurase"/>
    <property type="match status" value="1"/>
</dbReference>
<organism evidence="12 13">
    <name type="scientific">Anaeromicropila herbilytica</name>
    <dbReference type="NCBI Taxonomy" id="2785025"/>
    <lineage>
        <taxon>Bacteria</taxon>
        <taxon>Bacillati</taxon>
        <taxon>Bacillota</taxon>
        <taxon>Clostridia</taxon>
        <taxon>Lachnospirales</taxon>
        <taxon>Lachnospiraceae</taxon>
        <taxon>Anaeromicropila</taxon>
    </lineage>
</organism>
<comment type="catalytic activity">
    <reaction evidence="9">
        <text>(sulfur carrier)-H + L-cysteine = (sulfur carrier)-SH + L-alanine</text>
        <dbReference type="Rhea" id="RHEA:43892"/>
        <dbReference type="Rhea" id="RHEA-COMP:14737"/>
        <dbReference type="Rhea" id="RHEA-COMP:14739"/>
        <dbReference type="ChEBI" id="CHEBI:29917"/>
        <dbReference type="ChEBI" id="CHEBI:35235"/>
        <dbReference type="ChEBI" id="CHEBI:57972"/>
        <dbReference type="ChEBI" id="CHEBI:64428"/>
        <dbReference type="EC" id="2.8.1.7"/>
    </reaction>
</comment>